<dbReference type="InterPro" id="IPR001646">
    <property type="entry name" value="5peptide_repeat"/>
</dbReference>
<organism evidence="2 3">
    <name type="scientific">Yersinia kristensenii</name>
    <dbReference type="NCBI Taxonomy" id="28152"/>
    <lineage>
        <taxon>Bacteria</taxon>
        <taxon>Pseudomonadati</taxon>
        <taxon>Pseudomonadota</taxon>
        <taxon>Gammaproteobacteria</taxon>
        <taxon>Enterobacterales</taxon>
        <taxon>Yersiniaceae</taxon>
        <taxon>Yersinia</taxon>
    </lineage>
</organism>
<dbReference type="AlphaFoldDB" id="A0A0T9LWD1"/>
<evidence type="ECO:0000313" key="2">
    <source>
        <dbReference type="EMBL" id="CNF30941.1"/>
    </source>
</evidence>
<feature type="compositionally biased region" description="Polar residues" evidence="1">
    <location>
        <begin position="1"/>
        <end position="10"/>
    </location>
</feature>
<proteinExistence type="predicted"/>
<dbReference type="Pfam" id="PF00805">
    <property type="entry name" value="Pentapeptide"/>
    <property type="match status" value="1"/>
</dbReference>
<dbReference type="SUPFAM" id="SSF141571">
    <property type="entry name" value="Pentapeptide repeat-like"/>
    <property type="match status" value="1"/>
</dbReference>
<dbReference type="EMBL" id="CPYI01000017">
    <property type="protein sequence ID" value="CNF30941.1"/>
    <property type="molecule type" value="Genomic_DNA"/>
</dbReference>
<dbReference type="PANTHER" id="PTHR14136:SF17">
    <property type="entry name" value="BTB_POZ DOMAIN-CONTAINING PROTEIN KCTD9"/>
    <property type="match status" value="1"/>
</dbReference>
<accession>A0A0T9LWD1</accession>
<protein>
    <submittedName>
        <fullName evidence="2">Pentapeptide repeat-containing protein</fullName>
    </submittedName>
</protein>
<feature type="region of interest" description="Disordered" evidence="1">
    <location>
        <begin position="1"/>
        <end position="24"/>
    </location>
</feature>
<dbReference type="Proteomes" id="UP000045824">
    <property type="component" value="Unassembled WGS sequence"/>
</dbReference>
<dbReference type="PANTHER" id="PTHR14136">
    <property type="entry name" value="BTB_POZ DOMAIN-CONTAINING PROTEIN KCTD9"/>
    <property type="match status" value="1"/>
</dbReference>
<sequence length="221" mass="23547">MRLPNINTNHVPAPMSAQSGGDAVSPQDVQECVQHLFSYDGDRELTEQDNRFAEAISIALSHHSETNGYQCKIPETLIVDFSGYEIKFSQPVDQPNSAGLVDVSSKGSIMPSSTVDQAMFRHVSTVLRISNLNGLPPLPIIFSGTGGLDLSDVDLSEADLSGANLSWDNLRGANLRGANLRGANLFGADLSGANLEGADLTEAILVNTVGMTVIGHQDLDR</sequence>
<dbReference type="InterPro" id="IPR051082">
    <property type="entry name" value="Pentapeptide-BTB/POZ_domain"/>
</dbReference>
<dbReference type="Gene3D" id="3.30.2450.10">
    <property type="entry name" value="Secreted effector protein pipB2"/>
    <property type="match status" value="1"/>
</dbReference>
<gene>
    <name evidence="2" type="primary">pipB2</name>
    <name evidence="2" type="ORF">ERS008491_03514</name>
</gene>
<dbReference type="RefSeq" id="WP_050119952.1">
    <property type="nucleotide sequence ID" value="NZ_CAWMAB010000017.1"/>
</dbReference>
<evidence type="ECO:0000313" key="3">
    <source>
        <dbReference type="Proteomes" id="UP000045824"/>
    </source>
</evidence>
<reference evidence="2 3" key="1">
    <citation type="submission" date="2015-03" db="EMBL/GenBank/DDBJ databases">
        <authorList>
            <person name="Murphy D."/>
        </authorList>
    </citation>
    <scope>NUCLEOTIDE SEQUENCE [LARGE SCALE GENOMIC DNA]</scope>
    <source>
        <strain evidence="2 3">FCF326</strain>
    </source>
</reference>
<dbReference type="Gene3D" id="2.160.20.80">
    <property type="entry name" value="E3 ubiquitin-protein ligase SopA"/>
    <property type="match status" value="1"/>
</dbReference>
<name>A0A0T9LWD1_YERKR</name>
<evidence type="ECO:0000256" key="1">
    <source>
        <dbReference type="SAM" id="MobiDB-lite"/>
    </source>
</evidence>